<evidence type="ECO:0000313" key="3">
    <source>
        <dbReference type="Proteomes" id="UP001642484"/>
    </source>
</evidence>
<evidence type="ECO:0008006" key="4">
    <source>
        <dbReference type="Google" id="ProtNLM"/>
    </source>
</evidence>
<feature type="region of interest" description="Disordered" evidence="1">
    <location>
        <begin position="70"/>
        <end position="145"/>
    </location>
</feature>
<evidence type="ECO:0000256" key="1">
    <source>
        <dbReference type="SAM" id="MobiDB-lite"/>
    </source>
</evidence>
<reference evidence="2 3" key="1">
    <citation type="submission" date="2024-02" db="EMBL/GenBank/DDBJ databases">
        <authorList>
            <person name="Chen Y."/>
            <person name="Shah S."/>
            <person name="Dougan E. K."/>
            <person name="Thang M."/>
            <person name="Chan C."/>
        </authorList>
    </citation>
    <scope>NUCLEOTIDE SEQUENCE [LARGE SCALE GENOMIC DNA]</scope>
</reference>
<keyword evidence="3" id="KW-1185">Reference proteome</keyword>
<protein>
    <recommendedName>
        <fullName evidence="4">FHA domain-containing protein</fullName>
    </recommendedName>
</protein>
<accession>A0ABP0JRH6</accession>
<feature type="compositionally biased region" description="Polar residues" evidence="1">
    <location>
        <begin position="565"/>
        <end position="575"/>
    </location>
</feature>
<feature type="compositionally biased region" description="Polar residues" evidence="1">
    <location>
        <begin position="70"/>
        <end position="80"/>
    </location>
</feature>
<name>A0ABP0JRH6_9DINO</name>
<sequence length="622" mass="68727">MSDEVERQQYTRRKQQDYTGFEDTLPVSVWEKMRRANNLRRRTDALCGLLHSMGLRSPTERTLANMTAMNGASTGQSCEPRTTRAWPDTTSAGQDARAARACGGTLPPGQKGEPRTARAWPGTAPAGQNGEPRTPGQLRPQRDFPADAPGKQIVNSWTCRHCENIKSMVQRHLGTLDKASLLPRMLLSVVDETNKHGLNAWGLRAPSRGADLHLQHTLRDATLQESRGLSLWHCKIEVGDVLLWASTGIIVERCLCGNACGVRVGGKPLTLASAERWGSVWQPNMAQEDGLTLNDFQLAEQAFSMLDETVPDFENGMKVLKGLLCLVLLMVFWIGRLTKAAPAAKPVVVAHAETQKDEAIVPSRLRELLKAEQDRSAQFRAAATEAKKGMELGIEERNQLYQLLGDGARLLRKLMMKIDDHMEVCPHRVPVMASRHGECWHFDSRHCAEAVVDRNRMRLRHCAYCADPHGPLDRNLVTWGGGLLPAVSTLDSKIREKALYSYYLPKLAEDGHSDEVINRCIAKAGVGDRSAARSASTGTLLGARRDARDVAWMSHSHSLKHGRSETQGTRSTATPVQIRRRGEDRVHRSYIAGPERQWGPLAKMLHKGGGTLPQPAQSSAPL</sequence>
<comment type="caution">
    <text evidence="2">The sequence shown here is derived from an EMBL/GenBank/DDBJ whole genome shotgun (WGS) entry which is preliminary data.</text>
</comment>
<gene>
    <name evidence="2" type="ORF">CCMP2556_LOCUS12710</name>
</gene>
<dbReference type="Proteomes" id="UP001642484">
    <property type="component" value="Unassembled WGS sequence"/>
</dbReference>
<evidence type="ECO:0000313" key="2">
    <source>
        <dbReference type="EMBL" id="CAK9016973.1"/>
    </source>
</evidence>
<organism evidence="2 3">
    <name type="scientific">Durusdinium trenchii</name>
    <dbReference type="NCBI Taxonomy" id="1381693"/>
    <lineage>
        <taxon>Eukaryota</taxon>
        <taxon>Sar</taxon>
        <taxon>Alveolata</taxon>
        <taxon>Dinophyceae</taxon>
        <taxon>Suessiales</taxon>
        <taxon>Symbiodiniaceae</taxon>
        <taxon>Durusdinium</taxon>
    </lineage>
</organism>
<feature type="region of interest" description="Disordered" evidence="1">
    <location>
        <begin position="554"/>
        <end position="584"/>
    </location>
</feature>
<dbReference type="EMBL" id="CAXAMN010006225">
    <property type="protein sequence ID" value="CAK9016973.1"/>
    <property type="molecule type" value="Genomic_DNA"/>
</dbReference>
<proteinExistence type="predicted"/>